<dbReference type="AlphaFoldDB" id="A0AAF0DL70"/>
<dbReference type="CDD" id="cd07067">
    <property type="entry name" value="HP_PGM_like"/>
    <property type="match status" value="1"/>
</dbReference>
<dbReference type="SUPFAM" id="SSF53254">
    <property type="entry name" value="Phosphoglycerate mutase-like"/>
    <property type="match status" value="1"/>
</dbReference>
<dbReference type="GO" id="GO:0016791">
    <property type="term" value="F:phosphatase activity"/>
    <property type="evidence" value="ECO:0007669"/>
    <property type="project" value="TreeGrafter"/>
</dbReference>
<name>A0AAF0DL70_9EURO</name>
<keyword evidence="4" id="KW-1185">Reference proteome</keyword>
<evidence type="ECO:0000256" key="2">
    <source>
        <dbReference type="SAM" id="SignalP"/>
    </source>
</evidence>
<dbReference type="PANTHER" id="PTHR48100:SF1">
    <property type="entry name" value="HISTIDINE PHOSPHATASE FAMILY PROTEIN-RELATED"/>
    <property type="match status" value="1"/>
</dbReference>
<sequence>MALTSPVLLVVTIITALLLAMVESAPLFHLEYSTVTGYFLQDDPATDPAKFDYATAGFGLINQTYDTDKTFDPHHQKSQWERFKYKVLTLNKDAKPGIKYTLLYLGRHGQGYHNVAERYYGTEAWDCYWSMLEGNGTITWADAHLTDQGIADAKVAHQTWATQMKHGIPVPESYYTSPLSRCLQTANVTFSTLNLPESNPFLPTVKEHFFHRIAPIYKSESPLKRKATEKKISHQLLRETIGIHTCDRRSSRTYINSTYPTYIIEHGFTESDTLWVPDLRESFSAQRERVRTLFDDIFTHDSNTFLSLTAHSEVITVILDVVGHRKFPLSTGAVIPVLIRAEKKPGKAPPRPVKPWTPAPKCTADPTATPEMLN</sequence>
<feature type="signal peptide" evidence="2">
    <location>
        <begin position="1"/>
        <end position="24"/>
    </location>
</feature>
<evidence type="ECO:0000313" key="4">
    <source>
        <dbReference type="Proteomes" id="UP001219355"/>
    </source>
</evidence>
<organism evidence="3 4">
    <name type="scientific">Emydomyces testavorans</name>
    <dbReference type="NCBI Taxonomy" id="2070801"/>
    <lineage>
        <taxon>Eukaryota</taxon>
        <taxon>Fungi</taxon>
        <taxon>Dikarya</taxon>
        <taxon>Ascomycota</taxon>
        <taxon>Pezizomycotina</taxon>
        <taxon>Eurotiomycetes</taxon>
        <taxon>Eurotiomycetidae</taxon>
        <taxon>Onygenales</taxon>
        <taxon>Nannizziopsiaceae</taxon>
        <taxon>Emydomyces</taxon>
    </lineage>
</organism>
<dbReference type="GO" id="GO:0005737">
    <property type="term" value="C:cytoplasm"/>
    <property type="evidence" value="ECO:0007669"/>
    <property type="project" value="TreeGrafter"/>
</dbReference>
<feature type="region of interest" description="Disordered" evidence="1">
    <location>
        <begin position="344"/>
        <end position="374"/>
    </location>
</feature>
<dbReference type="InterPro" id="IPR050275">
    <property type="entry name" value="PGM_Phosphatase"/>
</dbReference>
<keyword evidence="2" id="KW-0732">Signal</keyword>
<reference evidence="3" key="1">
    <citation type="submission" date="2023-03" db="EMBL/GenBank/DDBJ databases">
        <title>Emydomyces testavorans Genome Sequence.</title>
        <authorList>
            <person name="Hoyer L."/>
        </authorList>
    </citation>
    <scope>NUCLEOTIDE SEQUENCE</scope>
    <source>
        <strain evidence="3">16-2883</strain>
    </source>
</reference>
<dbReference type="Pfam" id="PF00300">
    <property type="entry name" value="His_Phos_1"/>
    <property type="match status" value="1"/>
</dbReference>
<dbReference type="Gene3D" id="3.40.50.1240">
    <property type="entry name" value="Phosphoglycerate mutase-like"/>
    <property type="match status" value="1"/>
</dbReference>
<feature type="compositionally biased region" description="Pro residues" evidence="1">
    <location>
        <begin position="347"/>
        <end position="358"/>
    </location>
</feature>
<dbReference type="InterPro" id="IPR029033">
    <property type="entry name" value="His_PPase_superfam"/>
</dbReference>
<dbReference type="SMART" id="SM00855">
    <property type="entry name" value="PGAM"/>
    <property type="match status" value="1"/>
</dbReference>
<protein>
    <submittedName>
        <fullName evidence="3">Phosphoglycerate mutase pmu1</fullName>
    </submittedName>
</protein>
<evidence type="ECO:0000313" key="3">
    <source>
        <dbReference type="EMBL" id="WEW60203.1"/>
    </source>
</evidence>
<gene>
    <name evidence="3" type="primary">PMU1</name>
    <name evidence="3" type="ORF">PRK78_005688</name>
</gene>
<accession>A0AAF0DL70</accession>
<proteinExistence type="predicted"/>
<dbReference type="InterPro" id="IPR013078">
    <property type="entry name" value="His_Pase_superF_clade-1"/>
</dbReference>
<evidence type="ECO:0000256" key="1">
    <source>
        <dbReference type="SAM" id="MobiDB-lite"/>
    </source>
</evidence>
<dbReference type="Proteomes" id="UP001219355">
    <property type="component" value="Chromosome 3"/>
</dbReference>
<dbReference type="PANTHER" id="PTHR48100">
    <property type="entry name" value="BROAD-SPECIFICITY PHOSPHATASE YOR283W-RELATED"/>
    <property type="match status" value="1"/>
</dbReference>
<dbReference type="EMBL" id="CP120629">
    <property type="protein sequence ID" value="WEW60203.1"/>
    <property type="molecule type" value="Genomic_DNA"/>
</dbReference>
<feature type="chain" id="PRO_5042065018" evidence="2">
    <location>
        <begin position="25"/>
        <end position="374"/>
    </location>
</feature>